<evidence type="ECO:0000313" key="6">
    <source>
        <dbReference type="Proteomes" id="UP001140094"/>
    </source>
</evidence>
<gene>
    <name evidence="5" type="primary">CAT2_3</name>
    <name evidence="5" type="ORF">H4R20_004445</name>
</gene>
<keyword evidence="6" id="KW-1185">Reference proteome</keyword>
<dbReference type="InterPro" id="IPR023213">
    <property type="entry name" value="CAT-like_dom_sf"/>
</dbReference>
<dbReference type="OrthoDB" id="240216at2759"/>
<evidence type="ECO:0000313" key="5">
    <source>
        <dbReference type="EMBL" id="KAJ2799423.1"/>
    </source>
</evidence>
<dbReference type="EC" id="2.3.1.7" evidence="5"/>
<dbReference type="PANTHER" id="PTHR22589:SF103">
    <property type="entry name" value="CARNITINE O-ACETYL-TRANSFERASE, ISOFORM A-RELATED"/>
    <property type="match status" value="1"/>
</dbReference>
<comment type="similarity">
    <text evidence="1">Belongs to the carnitine/choline acetyltransferase family.</text>
</comment>
<feature type="domain" description="Choline/carnitine acyltransferase" evidence="4">
    <location>
        <begin position="18"/>
        <end position="204"/>
    </location>
</feature>
<evidence type="ECO:0000256" key="3">
    <source>
        <dbReference type="ARBA" id="ARBA00023315"/>
    </source>
</evidence>
<reference evidence="5" key="1">
    <citation type="submission" date="2022-07" db="EMBL/GenBank/DDBJ databases">
        <title>Phylogenomic reconstructions and comparative analyses of Kickxellomycotina fungi.</title>
        <authorList>
            <person name="Reynolds N.K."/>
            <person name="Stajich J.E."/>
            <person name="Barry K."/>
            <person name="Grigoriev I.V."/>
            <person name="Crous P."/>
            <person name="Smith M.E."/>
        </authorList>
    </citation>
    <scope>NUCLEOTIDE SEQUENCE</scope>
    <source>
        <strain evidence="5">NRRL 1565</strain>
    </source>
</reference>
<comment type="caution">
    <text evidence="5">The sequence shown here is derived from an EMBL/GenBank/DDBJ whole genome shotgun (WGS) entry which is preliminary data.</text>
</comment>
<dbReference type="SUPFAM" id="SSF52777">
    <property type="entry name" value="CoA-dependent acyltransferases"/>
    <property type="match status" value="1"/>
</dbReference>
<dbReference type="InterPro" id="IPR000542">
    <property type="entry name" value="Carn_acyl_trans"/>
</dbReference>
<sequence length="205" mass="23493">MSASNTAGAGPSTALGKLPIPELDDTVARFTTAVRPLFGNDEFEACLDKMKDFVATQGPVLQERLRKRAAERENWLEEWWNEYAYFLNRASICFNVNYFFGFRDTPRQLRQAQLAAVLIESAMRFRDQLESGSLEVDNIRGKPMCMHQYQYMFGTCRHPGEKRDWTEVYSRVESRHVAVAYGGRFFTVQMPAGGDRKATVAQLER</sequence>
<accession>A0A9W8LT38</accession>
<dbReference type="InterPro" id="IPR039551">
    <property type="entry name" value="Cho/carn_acyl_trans"/>
</dbReference>
<dbReference type="Gene3D" id="3.30.559.10">
    <property type="entry name" value="Chloramphenicol acetyltransferase-like domain"/>
    <property type="match status" value="1"/>
</dbReference>
<name>A0A9W8LT38_9FUNG</name>
<proteinExistence type="inferred from homology"/>
<dbReference type="EMBL" id="JANBUO010001180">
    <property type="protein sequence ID" value="KAJ2799423.1"/>
    <property type="molecule type" value="Genomic_DNA"/>
</dbReference>
<protein>
    <submittedName>
        <fullName evidence="5">Carnitine O-acetyltransferase mitochondrial</fullName>
        <ecNumber evidence="5">2.3.1.7</ecNumber>
    </submittedName>
</protein>
<evidence type="ECO:0000259" key="4">
    <source>
        <dbReference type="Pfam" id="PF00755"/>
    </source>
</evidence>
<dbReference type="GO" id="GO:0004092">
    <property type="term" value="F:carnitine O-acetyltransferase activity"/>
    <property type="evidence" value="ECO:0007669"/>
    <property type="project" value="UniProtKB-EC"/>
</dbReference>
<dbReference type="AlphaFoldDB" id="A0A9W8LT38"/>
<dbReference type="Proteomes" id="UP001140094">
    <property type="component" value="Unassembled WGS sequence"/>
</dbReference>
<keyword evidence="3 5" id="KW-0012">Acyltransferase</keyword>
<evidence type="ECO:0000256" key="2">
    <source>
        <dbReference type="ARBA" id="ARBA00022679"/>
    </source>
</evidence>
<dbReference type="Pfam" id="PF00755">
    <property type="entry name" value="Carn_acyltransf"/>
    <property type="match status" value="1"/>
</dbReference>
<dbReference type="PANTHER" id="PTHR22589">
    <property type="entry name" value="CARNITINE O-ACYLTRANSFERASE"/>
    <property type="match status" value="1"/>
</dbReference>
<dbReference type="Gene3D" id="3.30.559.70">
    <property type="entry name" value="Choline/Carnitine o-acyltransferase, domain 2"/>
    <property type="match status" value="1"/>
</dbReference>
<organism evidence="5 6">
    <name type="scientific">Coemansia guatemalensis</name>
    <dbReference type="NCBI Taxonomy" id="2761395"/>
    <lineage>
        <taxon>Eukaryota</taxon>
        <taxon>Fungi</taxon>
        <taxon>Fungi incertae sedis</taxon>
        <taxon>Zoopagomycota</taxon>
        <taxon>Kickxellomycotina</taxon>
        <taxon>Kickxellomycetes</taxon>
        <taxon>Kickxellales</taxon>
        <taxon>Kickxellaceae</taxon>
        <taxon>Coemansia</taxon>
    </lineage>
</organism>
<dbReference type="InterPro" id="IPR042231">
    <property type="entry name" value="Cho/carn_acyl_trans_2"/>
</dbReference>
<keyword evidence="2 5" id="KW-0808">Transferase</keyword>
<evidence type="ECO:0000256" key="1">
    <source>
        <dbReference type="ARBA" id="ARBA00005232"/>
    </source>
</evidence>